<reference evidence="3" key="1">
    <citation type="submission" date="2021-12" db="EMBL/GenBank/DDBJ databases">
        <authorList>
            <person name="Zaccaron A."/>
            <person name="Stergiopoulos I."/>
        </authorList>
    </citation>
    <scope>NUCLEOTIDE SEQUENCE</scope>
    <source>
        <strain evidence="3">Race5_Kim</strain>
    </source>
</reference>
<dbReference type="CDD" id="cd00590">
    <property type="entry name" value="RRM_SF"/>
    <property type="match status" value="1"/>
</dbReference>
<dbReference type="GeneID" id="71985162"/>
<dbReference type="Gene3D" id="3.30.70.330">
    <property type="match status" value="1"/>
</dbReference>
<dbReference type="GO" id="GO:0003723">
    <property type="term" value="F:RNA binding"/>
    <property type="evidence" value="ECO:0007669"/>
    <property type="project" value="UniProtKB-UniRule"/>
</dbReference>
<dbReference type="InterPro" id="IPR012677">
    <property type="entry name" value="Nucleotide-bd_a/b_plait_sf"/>
</dbReference>
<dbReference type="OrthoDB" id="3646116at2759"/>
<name>A0A9Q8P7W8_PASFU</name>
<protein>
    <recommendedName>
        <fullName evidence="2">RRM domain-containing protein</fullName>
    </recommendedName>
</protein>
<dbReference type="OMA" id="ITTWDES"/>
<evidence type="ECO:0000256" key="1">
    <source>
        <dbReference type="PROSITE-ProRule" id="PRU00176"/>
    </source>
</evidence>
<dbReference type="KEGG" id="ffu:CLAFUR5_05284"/>
<evidence type="ECO:0000259" key="2">
    <source>
        <dbReference type="PROSITE" id="PS50102"/>
    </source>
</evidence>
<dbReference type="SMART" id="SM00360">
    <property type="entry name" value="RRM"/>
    <property type="match status" value="1"/>
</dbReference>
<dbReference type="Pfam" id="PF00076">
    <property type="entry name" value="RRM_1"/>
    <property type="match status" value="1"/>
</dbReference>
<feature type="domain" description="RRM" evidence="2">
    <location>
        <begin position="299"/>
        <end position="378"/>
    </location>
</feature>
<dbReference type="InterPro" id="IPR000504">
    <property type="entry name" value="RRM_dom"/>
</dbReference>
<evidence type="ECO:0000313" key="4">
    <source>
        <dbReference type="Proteomes" id="UP000756132"/>
    </source>
</evidence>
<proteinExistence type="predicted"/>
<reference evidence="3" key="2">
    <citation type="journal article" date="2022" name="Microb. Genom.">
        <title>A chromosome-scale genome assembly of the tomato pathogen Cladosporium fulvum reveals a compartmentalized genome architecture and the presence of a dispensable chromosome.</title>
        <authorList>
            <person name="Zaccaron A.Z."/>
            <person name="Chen L.H."/>
            <person name="Samaras A."/>
            <person name="Stergiopoulos I."/>
        </authorList>
    </citation>
    <scope>NUCLEOTIDE SEQUENCE</scope>
    <source>
        <strain evidence="3">Race5_Kim</strain>
    </source>
</reference>
<dbReference type="SUPFAM" id="SSF54928">
    <property type="entry name" value="RNA-binding domain, RBD"/>
    <property type="match status" value="1"/>
</dbReference>
<dbReference type="Proteomes" id="UP000756132">
    <property type="component" value="Chromosome 4"/>
</dbReference>
<keyword evidence="4" id="KW-1185">Reference proteome</keyword>
<sequence>MPYVHIPGIRRPRVTAAQLEQLRRDLAMARPRRPQNLTRRIDYYANTSLDMSGPPLPQLPRRRRQPHDMQAEQQAIQNIQIMEEAHAEEVEEEHAADSADRKADRLVNWQSGTEDFKRVFETAVDNWVRTHSPAAQAFQKHLVNAAISAEKDVRIYDVASWFPNLPHDVALPLRDLCKRLHGAAKLHHSLLEKKDEAGGMLFDDQFHPELAFGMCCTKLTIQPLESGGEVITVGQYPNFGTDETHMEFVGRFDNFDNPHPQAKPLTLRLALYRIQAQLETRKVLLQQGARNQFDTTSMSTLRIAYLNPVVTKADLQPAFAAHGNVVNIYIEPPAGTGILESSTAFVRFEHPEEAAKAHLARRNTLFQGNMIKISRVTPDLDRITTWDESVDKAMCEWSLAALDYLVGKLNAFNQKKVADVEEGRLIAQVHNEVKGFCKIHNFPQIAMAEGIEGEYDETVVMDSDPASTPALRASLDALDDQLEVFEEEFGDGIVGPDWRMSYRGRRQ</sequence>
<organism evidence="3 4">
    <name type="scientific">Passalora fulva</name>
    <name type="common">Tomato leaf mold</name>
    <name type="synonym">Cladosporium fulvum</name>
    <dbReference type="NCBI Taxonomy" id="5499"/>
    <lineage>
        <taxon>Eukaryota</taxon>
        <taxon>Fungi</taxon>
        <taxon>Dikarya</taxon>
        <taxon>Ascomycota</taxon>
        <taxon>Pezizomycotina</taxon>
        <taxon>Dothideomycetes</taxon>
        <taxon>Dothideomycetidae</taxon>
        <taxon>Mycosphaerellales</taxon>
        <taxon>Mycosphaerellaceae</taxon>
        <taxon>Fulvia</taxon>
    </lineage>
</organism>
<accession>A0A9Q8P7W8</accession>
<dbReference type="AlphaFoldDB" id="A0A9Q8P7W8"/>
<dbReference type="EMBL" id="CP090166">
    <property type="protein sequence ID" value="UJO16590.1"/>
    <property type="molecule type" value="Genomic_DNA"/>
</dbReference>
<gene>
    <name evidence="3" type="ORF">CLAFUR5_05284</name>
</gene>
<dbReference type="PROSITE" id="PS50102">
    <property type="entry name" value="RRM"/>
    <property type="match status" value="1"/>
</dbReference>
<dbReference type="RefSeq" id="XP_047760956.1">
    <property type="nucleotide sequence ID" value="XM_047904432.1"/>
</dbReference>
<dbReference type="InterPro" id="IPR035979">
    <property type="entry name" value="RBD_domain_sf"/>
</dbReference>
<keyword evidence="1" id="KW-0694">RNA-binding</keyword>
<evidence type="ECO:0000313" key="3">
    <source>
        <dbReference type="EMBL" id="UJO16590.1"/>
    </source>
</evidence>